<dbReference type="InterPro" id="IPR036097">
    <property type="entry name" value="HisK_dim/P_sf"/>
</dbReference>
<dbReference type="InterPro" id="IPR005467">
    <property type="entry name" value="His_kinase_dom"/>
</dbReference>
<dbReference type="SMART" id="SM00448">
    <property type="entry name" value="REC"/>
    <property type="match status" value="1"/>
</dbReference>
<evidence type="ECO:0000256" key="13">
    <source>
        <dbReference type="SAM" id="Phobius"/>
    </source>
</evidence>
<dbReference type="CDD" id="cd00075">
    <property type="entry name" value="HATPase"/>
    <property type="match status" value="1"/>
</dbReference>
<dbReference type="Pfam" id="PF12833">
    <property type="entry name" value="HTH_18"/>
    <property type="match status" value="1"/>
</dbReference>
<dbReference type="GO" id="GO:0005524">
    <property type="term" value="F:ATP binding"/>
    <property type="evidence" value="ECO:0007669"/>
    <property type="project" value="UniProtKB-KW"/>
</dbReference>
<dbReference type="SUPFAM" id="SSF46689">
    <property type="entry name" value="Homeodomain-like"/>
    <property type="match status" value="1"/>
</dbReference>
<dbReference type="Gene3D" id="3.30.565.10">
    <property type="entry name" value="Histidine kinase-like ATPase, C-terminal domain"/>
    <property type="match status" value="1"/>
</dbReference>
<dbReference type="Pfam" id="PF00512">
    <property type="entry name" value="HisKA"/>
    <property type="match status" value="1"/>
</dbReference>
<protein>
    <recommendedName>
        <fullName evidence="2">histidine kinase</fullName>
        <ecNumber evidence="2">2.7.13.3</ecNumber>
    </recommendedName>
</protein>
<dbReference type="InterPro" id="IPR011006">
    <property type="entry name" value="CheY-like_superfamily"/>
</dbReference>
<feature type="modified residue" description="4-aspartylphosphate" evidence="12">
    <location>
        <position position="1137"/>
    </location>
</feature>
<dbReference type="SMART" id="SM00388">
    <property type="entry name" value="HisKA"/>
    <property type="match status" value="1"/>
</dbReference>
<keyword evidence="5" id="KW-0547">Nucleotide-binding</keyword>
<dbReference type="SUPFAM" id="SSF52172">
    <property type="entry name" value="CheY-like"/>
    <property type="match status" value="1"/>
</dbReference>
<evidence type="ECO:0000256" key="11">
    <source>
        <dbReference type="ARBA" id="ARBA00023163"/>
    </source>
</evidence>
<accession>A0AA90ZKV7</accession>
<dbReference type="InterPro" id="IPR013783">
    <property type="entry name" value="Ig-like_fold"/>
</dbReference>
<keyword evidence="3 12" id="KW-0597">Phosphoprotein</keyword>
<keyword evidence="9" id="KW-0805">Transcription regulation</keyword>
<keyword evidence="10" id="KW-0238">DNA-binding</keyword>
<dbReference type="PANTHER" id="PTHR43547">
    <property type="entry name" value="TWO-COMPONENT HISTIDINE KINASE"/>
    <property type="match status" value="1"/>
</dbReference>
<dbReference type="InterPro" id="IPR009057">
    <property type="entry name" value="Homeodomain-like_sf"/>
</dbReference>
<dbReference type="SUPFAM" id="SSF47384">
    <property type="entry name" value="Homodimeric domain of signal transducing histidine kinase"/>
    <property type="match status" value="1"/>
</dbReference>
<dbReference type="GO" id="GO:0003700">
    <property type="term" value="F:DNA-binding transcription factor activity"/>
    <property type="evidence" value="ECO:0007669"/>
    <property type="project" value="InterPro"/>
</dbReference>
<evidence type="ECO:0000256" key="5">
    <source>
        <dbReference type="ARBA" id="ARBA00022741"/>
    </source>
</evidence>
<dbReference type="Gene3D" id="3.40.50.2300">
    <property type="match status" value="1"/>
</dbReference>
<dbReference type="SMART" id="SM00342">
    <property type="entry name" value="HTH_ARAC"/>
    <property type="match status" value="1"/>
</dbReference>
<evidence type="ECO:0000256" key="4">
    <source>
        <dbReference type="ARBA" id="ARBA00022679"/>
    </source>
</evidence>
<dbReference type="GO" id="GO:0000155">
    <property type="term" value="F:phosphorelay sensor kinase activity"/>
    <property type="evidence" value="ECO:0007669"/>
    <property type="project" value="InterPro"/>
</dbReference>
<comment type="caution">
    <text evidence="17">The sequence shown here is derived from an EMBL/GenBank/DDBJ whole genome shotgun (WGS) entry which is preliminary data.</text>
</comment>
<dbReference type="RefSeq" id="WP_153128827.1">
    <property type="nucleotide sequence ID" value="NZ_VZCW01000269.1"/>
</dbReference>
<keyword evidence="6" id="KW-0418">Kinase</keyword>
<dbReference type="Pfam" id="PF00072">
    <property type="entry name" value="Response_reg"/>
    <property type="match status" value="1"/>
</dbReference>
<dbReference type="PROSITE" id="PS01124">
    <property type="entry name" value="HTH_ARAC_FAMILY_2"/>
    <property type="match status" value="1"/>
</dbReference>
<evidence type="ECO:0000259" key="16">
    <source>
        <dbReference type="PROSITE" id="PS50110"/>
    </source>
</evidence>
<dbReference type="FunFam" id="3.30.565.10:FF:000037">
    <property type="entry name" value="Hybrid sensor histidine kinase/response regulator"/>
    <property type="match status" value="1"/>
</dbReference>
<dbReference type="Gene3D" id="1.10.287.130">
    <property type="match status" value="1"/>
</dbReference>
<dbReference type="PROSITE" id="PS00041">
    <property type="entry name" value="HTH_ARAC_FAMILY_1"/>
    <property type="match status" value="1"/>
</dbReference>
<proteinExistence type="predicted"/>
<evidence type="ECO:0000256" key="3">
    <source>
        <dbReference type="ARBA" id="ARBA00022553"/>
    </source>
</evidence>
<dbReference type="SMART" id="SM00387">
    <property type="entry name" value="HATPase_c"/>
    <property type="match status" value="1"/>
</dbReference>
<dbReference type="PRINTS" id="PR00344">
    <property type="entry name" value="BCTRLSENSOR"/>
</dbReference>
<dbReference type="GO" id="GO:0043565">
    <property type="term" value="F:sequence-specific DNA binding"/>
    <property type="evidence" value="ECO:0007669"/>
    <property type="project" value="InterPro"/>
</dbReference>
<name>A0AA90ZKV7_9BACT</name>
<dbReference type="InterPro" id="IPR011123">
    <property type="entry name" value="Y_Y_Y"/>
</dbReference>
<keyword evidence="11" id="KW-0804">Transcription</keyword>
<evidence type="ECO:0000256" key="9">
    <source>
        <dbReference type="ARBA" id="ARBA00023015"/>
    </source>
</evidence>
<gene>
    <name evidence="17" type="ORF">F7D95_10430</name>
</gene>
<reference evidence="18" key="1">
    <citation type="submission" date="2019-09" db="EMBL/GenBank/DDBJ databases">
        <title>Distinct polysaccharide growth profiles of human intestinal Prevotella copri isolates.</title>
        <authorList>
            <person name="Fehlner-Peach H."/>
            <person name="Magnabosco C."/>
            <person name="Raghavan V."/>
            <person name="Scher J.U."/>
            <person name="Tett A."/>
            <person name="Cox L.M."/>
            <person name="Gottsegen C."/>
            <person name="Watters A."/>
            <person name="Wiltshire- Gordon J.D."/>
            <person name="Segata N."/>
            <person name="Bonneau R."/>
            <person name="Littman D.R."/>
        </authorList>
    </citation>
    <scope>NUCLEOTIDE SEQUENCE [LARGE SCALE GENOMIC DNA]</scope>
    <source>
        <strain evidence="18">iAQ1179</strain>
    </source>
</reference>
<feature type="domain" description="Histidine kinase" evidence="15">
    <location>
        <begin position="830"/>
        <end position="1050"/>
    </location>
</feature>
<dbReference type="InterPro" id="IPR018060">
    <property type="entry name" value="HTH_AraC"/>
</dbReference>
<dbReference type="Gene3D" id="2.60.40.10">
    <property type="entry name" value="Immunoglobulins"/>
    <property type="match status" value="1"/>
</dbReference>
<dbReference type="Gene3D" id="1.10.10.60">
    <property type="entry name" value="Homeodomain-like"/>
    <property type="match status" value="1"/>
</dbReference>
<dbReference type="CDD" id="cd00082">
    <property type="entry name" value="HisKA"/>
    <property type="match status" value="1"/>
</dbReference>
<organism evidence="17 18">
    <name type="scientific">Segatella copri</name>
    <dbReference type="NCBI Taxonomy" id="165179"/>
    <lineage>
        <taxon>Bacteria</taxon>
        <taxon>Pseudomonadati</taxon>
        <taxon>Bacteroidota</taxon>
        <taxon>Bacteroidia</taxon>
        <taxon>Bacteroidales</taxon>
        <taxon>Prevotellaceae</taxon>
        <taxon>Segatella</taxon>
    </lineage>
</organism>
<dbReference type="InterPro" id="IPR018062">
    <property type="entry name" value="HTH_AraC-typ_CS"/>
</dbReference>
<evidence type="ECO:0000313" key="17">
    <source>
        <dbReference type="EMBL" id="MQN13217.1"/>
    </source>
</evidence>
<dbReference type="EMBL" id="VZCW01000269">
    <property type="protein sequence ID" value="MQN13217.1"/>
    <property type="molecule type" value="Genomic_DNA"/>
</dbReference>
<dbReference type="Proteomes" id="UP000442105">
    <property type="component" value="Unassembled WGS sequence"/>
</dbReference>
<dbReference type="PROSITE" id="PS50110">
    <property type="entry name" value="RESPONSE_REGULATORY"/>
    <property type="match status" value="1"/>
</dbReference>
<evidence type="ECO:0000259" key="15">
    <source>
        <dbReference type="PROSITE" id="PS50109"/>
    </source>
</evidence>
<dbReference type="InterPro" id="IPR003594">
    <property type="entry name" value="HATPase_dom"/>
</dbReference>
<dbReference type="SUPFAM" id="SSF55874">
    <property type="entry name" value="ATPase domain of HSP90 chaperone/DNA topoisomerase II/histidine kinase"/>
    <property type="match status" value="1"/>
</dbReference>
<dbReference type="InterPro" id="IPR003661">
    <property type="entry name" value="HisK_dim/P_dom"/>
</dbReference>
<dbReference type="InterPro" id="IPR036890">
    <property type="entry name" value="HATPase_C_sf"/>
</dbReference>
<evidence type="ECO:0000313" key="18">
    <source>
        <dbReference type="Proteomes" id="UP000442105"/>
    </source>
</evidence>
<dbReference type="EC" id="2.7.13.3" evidence="2"/>
<evidence type="ECO:0000256" key="8">
    <source>
        <dbReference type="ARBA" id="ARBA00023012"/>
    </source>
</evidence>
<comment type="catalytic activity">
    <reaction evidence="1">
        <text>ATP + protein L-histidine = ADP + protein N-phospho-L-histidine.</text>
        <dbReference type="EC" id="2.7.13.3"/>
    </reaction>
</comment>
<evidence type="ECO:0000256" key="10">
    <source>
        <dbReference type="ARBA" id="ARBA00023125"/>
    </source>
</evidence>
<keyword evidence="7" id="KW-0067">ATP-binding</keyword>
<keyword evidence="13" id="KW-0812">Transmembrane</keyword>
<dbReference type="FunFam" id="1.10.287.130:FF:000045">
    <property type="entry name" value="Two-component system sensor histidine kinase/response regulator"/>
    <property type="match status" value="1"/>
</dbReference>
<keyword evidence="13" id="KW-1133">Transmembrane helix</keyword>
<dbReference type="InterPro" id="IPR001789">
    <property type="entry name" value="Sig_transdc_resp-reg_receiver"/>
</dbReference>
<feature type="transmembrane region" description="Helical" evidence="13">
    <location>
        <begin position="783"/>
        <end position="801"/>
    </location>
</feature>
<evidence type="ECO:0000256" key="7">
    <source>
        <dbReference type="ARBA" id="ARBA00022840"/>
    </source>
</evidence>
<dbReference type="InterPro" id="IPR015943">
    <property type="entry name" value="WD40/YVTN_repeat-like_dom_sf"/>
</dbReference>
<evidence type="ECO:0000259" key="14">
    <source>
        <dbReference type="PROSITE" id="PS01124"/>
    </source>
</evidence>
<dbReference type="Pfam" id="PF02518">
    <property type="entry name" value="HATPase_c"/>
    <property type="match status" value="1"/>
</dbReference>
<dbReference type="InterPro" id="IPR004358">
    <property type="entry name" value="Sig_transdc_His_kin-like_C"/>
</dbReference>
<evidence type="ECO:0000256" key="12">
    <source>
        <dbReference type="PROSITE-ProRule" id="PRU00169"/>
    </source>
</evidence>
<keyword evidence="13" id="KW-0472">Membrane</keyword>
<dbReference type="PANTHER" id="PTHR43547:SF2">
    <property type="entry name" value="HYBRID SIGNAL TRANSDUCTION HISTIDINE KINASE C"/>
    <property type="match status" value="1"/>
</dbReference>
<dbReference type="Gene3D" id="2.130.10.10">
    <property type="entry name" value="YVTN repeat-like/Quinoprotein amine dehydrogenase"/>
    <property type="match status" value="2"/>
</dbReference>
<keyword evidence="8" id="KW-0902">Two-component regulatory system</keyword>
<evidence type="ECO:0000256" key="1">
    <source>
        <dbReference type="ARBA" id="ARBA00000085"/>
    </source>
</evidence>
<feature type="domain" description="Response regulatory" evidence="16">
    <location>
        <begin position="1088"/>
        <end position="1204"/>
    </location>
</feature>
<evidence type="ECO:0000256" key="2">
    <source>
        <dbReference type="ARBA" id="ARBA00012438"/>
    </source>
</evidence>
<sequence length="1333" mass="150633">MKALRLYIIFIVLFVGHLLASAQSSFRLINTANGLPDDEVKALFWTPDGRLGVRTSSSLSFFDGCTFHSVPPMGDEGYAADYVSALSTAYVDARQRVWIKELGKFLVFDLTKDAYVRDVKGLLASMGIKEKVRDVFIDSVKDLWFVTASGKMLMVKASKLGEAENQCRQIKIRTGGLRDVCNFNGNHWFLYADGWVKGMNASMTKTISSERVWLGEVPVRDFMQFAQNKHQLWLMWNHGVASYQPSSTATHHWLHRYENEAAALVVLSIAEDGTAYASIRQAGLLTIAPNGKTSLLSEIHTLDGETLIDDIQGIACSRGNLLLGLWSKGLCLHHPNMQQFAYFPFVAMGLKMNGYRINDLPNGLPLLSSDKGLFALNALSLQASPISLGGSDYIRSMMDSKGRLWAGTFRQGLFLREKGIIHHIMQGGIPTKDINYDIVRGFLEDHAHRIWVNYHGGIGCFDEQNRRIVPLGNKALEKYKVVNDFKEDKLHRIWVVATQGLFVYSPATRRTLFPKDLVKDEATQVKLNGPCKALLIDRQGWIWVGTLNGLFVINPKDKSSRFFGKAEGMPNEMINGLIEDGYGDVWATTPNGLCRFQRLQDGEQKLMVFDSQNKLGKSNFGWMSVGHLAGGNLFFGTQDGYYIVNPADVKEMKYTGHPIFTSLWVNNQEVSPGKEVDGRTILTSALSATEKLVLKHHENFITILFSGLNFDMPSHTYYQYRLKGMSDRWIEINPQDGVGRANFTDLAPGSYELEVYSAGLDKVWCKQPATLKIEVLPPLWATWWAKLIYLLFFIAILTWGYRWKMEQNRKRMEDEKYKELEEMKYRFFTNISHEFRTLLTLIITPIGSILKRTTDGETRHQLNDVSRNAGDLLQLVNQLLDFRKMEMNGERLNLTSGNLNEFIQYTTMKFMPLAEQKNIRLAFEDKTEGLFMYFDKDKVGKILTNLLSNAFKFTKAGGSVCVSLEKCILDSRRCAHIIVEDTGCGIPKEDQAHVFERFYRTEQDSSSQQIGSGIGLNMVYEYIQLHEGKVSLESEEGKGARFIVDIPADLKREVQQEASEENRIASPVMADVVDGAVGVQTFRKIEKTVLVVEDNEDFSHFLSQELGRIYNKVLTAKDGIEGAMMAEAENPDIIVSDVMMPRMNGTDMCRRIKENIETSHIPIILLTAWSTDEGRAAGYKAGADAYIAKPFDMEVLLARISNLLEKQEKRQRDFSHSISLDPKTVTDSSPDEDFLKEVIACIEKNIDNSEYTIDSLSTDVVMSRMSLYRKMKSLTGQTPADFIRTVRLKTAAKLLKEEKCTVSEACYRTGFASPQNFAKHFKEMFGVLPSQYS</sequence>
<dbReference type="Pfam" id="PF07495">
    <property type="entry name" value="Y_Y_Y"/>
    <property type="match status" value="1"/>
</dbReference>
<evidence type="ECO:0000256" key="6">
    <source>
        <dbReference type="ARBA" id="ARBA00022777"/>
    </source>
</evidence>
<keyword evidence="4" id="KW-0808">Transferase</keyword>
<dbReference type="SUPFAM" id="SSF63829">
    <property type="entry name" value="Calcium-dependent phosphotriesterase"/>
    <property type="match status" value="1"/>
</dbReference>
<feature type="domain" description="HTH araC/xylS-type" evidence="14">
    <location>
        <begin position="1236"/>
        <end position="1333"/>
    </location>
</feature>
<dbReference type="PROSITE" id="PS50109">
    <property type="entry name" value="HIS_KIN"/>
    <property type="match status" value="1"/>
</dbReference>